<dbReference type="Proteomes" id="UP000193380">
    <property type="component" value="Unassembled WGS sequence"/>
</dbReference>
<name>A0A060W4H3_ONCMY</name>
<dbReference type="PANTHER" id="PTHR45784">
    <property type="entry name" value="C-TYPE LECTIN DOMAIN FAMILY 20 MEMBER A-RELATED"/>
    <property type="match status" value="1"/>
</dbReference>
<dbReference type="SUPFAM" id="SSF56436">
    <property type="entry name" value="C-type lectin-like"/>
    <property type="match status" value="1"/>
</dbReference>
<keyword evidence="1" id="KW-0812">Transmembrane</keyword>
<evidence type="ECO:0000313" key="3">
    <source>
        <dbReference type="EMBL" id="CDQ61931.1"/>
    </source>
</evidence>
<reference evidence="3" key="1">
    <citation type="journal article" date="2014" name="Nat. Commun.">
        <title>The rainbow trout genome provides novel insights into evolution after whole-genome duplication in vertebrates.</title>
        <authorList>
            <person name="Berthelot C."/>
            <person name="Brunet F."/>
            <person name="Chalopin D."/>
            <person name="Juanchich A."/>
            <person name="Bernard M."/>
            <person name="Noel B."/>
            <person name="Bento P."/>
            <person name="Da Silva C."/>
            <person name="Labadie K."/>
            <person name="Alberti A."/>
            <person name="Aury J.M."/>
            <person name="Louis A."/>
            <person name="Dehais P."/>
            <person name="Bardou P."/>
            <person name="Montfort J."/>
            <person name="Klopp C."/>
            <person name="Cabau C."/>
            <person name="Gaspin C."/>
            <person name="Thorgaard G.H."/>
            <person name="Boussaha M."/>
            <person name="Quillet E."/>
            <person name="Guyomard R."/>
            <person name="Galiana D."/>
            <person name="Bobe J."/>
            <person name="Volff J.N."/>
            <person name="Genet C."/>
            <person name="Wincker P."/>
            <person name="Jaillon O."/>
            <person name="Roest Crollius H."/>
            <person name="Guiguen Y."/>
        </authorList>
    </citation>
    <scope>NUCLEOTIDE SEQUENCE [LARGE SCALE GENOMIC DNA]</scope>
</reference>
<accession>A0A060W4H3</accession>
<dbReference type="InterPro" id="IPR016187">
    <property type="entry name" value="CTDL_fold"/>
</dbReference>
<protein>
    <recommendedName>
        <fullName evidence="2">C-type lectin domain-containing protein</fullName>
    </recommendedName>
</protein>
<dbReference type="Pfam" id="PF00059">
    <property type="entry name" value="Lectin_C"/>
    <property type="match status" value="1"/>
</dbReference>
<dbReference type="EMBL" id="FR904391">
    <property type="protein sequence ID" value="CDQ61931.1"/>
    <property type="molecule type" value="Genomic_DNA"/>
</dbReference>
<evidence type="ECO:0000259" key="2">
    <source>
        <dbReference type="Pfam" id="PF00059"/>
    </source>
</evidence>
<feature type="transmembrane region" description="Helical" evidence="1">
    <location>
        <begin position="25"/>
        <end position="43"/>
    </location>
</feature>
<dbReference type="PaxDb" id="8022-A0A060W4H3"/>
<evidence type="ECO:0000256" key="1">
    <source>
        <dbReference type="SAM" id="Phobius"/>
    </source>
</evidence>
<keyword evidence="1" id="KW-1133">Transmembrane helix</keyword>
<gene>
    <name evidence="3" type="ORF">GSONMT00066140001</name>
</gene>
<sequence>MIDQEQQRAEIHSTGTEHWGIMQRMISFTVLLITALFAFFSSLEKEYIYVKQEMNWQQAQKYCKEHYTDLASFNKLYDDELKTIGGKYGTYTWIGMYRDDLTTEWKLSGGESLLFKM</sequence>
<dbReference type="AlphaFoldDB" id="A0A060W4H3"/>
<evidence type="ECO:0000313" key="4">
    <source>
        <dbReference type="Proteomes" id="UP000193380"/>
    </source>
</evidence>
<dbReference type="InterPro" id="IPR001304">
    <property type="entry name" value="C-type_lectin-like"/>
</dbReference>
<keyword evidence="1" id="KW-0472">Membrane</keyword>
<dbReference type="Gene3D" id="3.10.100.10">
    <property type="entry name" value="Mannose-Binding Protein A, subunit A"/>
    <property type="match status" value="1"/>
</dbReference>
<feature type="domain" description="C-type lectin" evidence="2">
    <location>
        <begin position="53"/>
        <end position="113"/>
    </location>
</feature>
<reference evidence="3" key="2">
    <citation type="submission" date="2014-03" db="EMBL/GenBank/DDBJ databases">
        <authorList>
            <person name="Genoscope - CEA"/>
        </authorList>
    </citation>
    <scope>NUCLEOTIDE SEQUENCE</scope>
</reference>
<organism evidence="3 4">
    <name type="scientific">Oncorhynchus mykiss</name>
    <name type="common">Rainbow trout</name>
    <name type="synonym">Salmo gairdneri</name>
    <dbReference type="NCBI Taxonomy" id="8022"/>
    <lineage>
        <taxon>Eukaryota</taxon>
        <taxon>Metazoa</taxon>
        <taxon>Chordata</taxon>
        <taxon>Craniata</taxon>
        <taxon>Vertebrata</taxon>
        <taxon>Euteleostomi</taxon>
        <taxon>Actinopterygii</taxon>
        <taxon>Neopterygii</taxon>
        <taxon>Teleostei</taxon>
        <taxon>Protacanthopterygii</taxon>
        <taxon>Salmoniformes</taxon>
        <taxon>Salmonidae</taxon>
        <taxon>Salmoninae</taxon>
        <taxon>Oncorhynchus</taxon>
    </lineage>
</organism>
<dbReference type="PANTHER" id="PTHR45784:SF8">
    <property type="entry name" value="C-TYPE MANNOSE RECEPTOR 2-RELATED"/>
    <property type="match status" value="1"/>
</dbReference>
<proteinExistence type="predicted"/>
<dbReference type="InterPro" id="IPR016186">
    <property type="entry name" value="C-type_lectin-like/link_sf"/>
</dbReference>